<accession>A0A6P9APN5</accession>
<protein>
    <submittedName>
        <fullName evidence="5">Thyroid receptor-interacting protein 11-like</fullName>
    </submittedName>
</protein>
<evidence type="ECO:0000256" key="2">
    <source>
        <dbReference type="SAM" id="MobiDB-lite"/>
    </source>
</evidence>
<organism evidence="4 5">
    <name type="scientific">Pantherophis guttatus</name>
    <name type="common">Corn snake</name>
    <name type="synonym">Elaphe guttata</name>
    <dbReference type="NCBI Taxonomy" id="94885"/>
    <lineage>
        <taxon>Eukaryota</taxon>
        <taxon>Metazoa</taxon>
        <taxon>Chordata</taxon>
        <taxon>Craniata</taxon>
        <taxon>Vertebrata</taxon>
        <taxon>Euteleostomi</taxon>
        <taxon>Lepidosauria</taxon>
        <taxon>Squamata</taxon>
        <taxon>Bifurcata</taxon>
        <taxon>Unidentata</taxon>
        <taxon>Episquamata</taxon>
        <taxon>Toxicofera</taxon>
        <taxon>Serpentes</taxon>
        <taxon>Colubroidea</taxon>
        <taxon>Colubridae</taxon>
        <taxon>Colubrinae</taxon>
        <taxon>Pantherophis</taxon>
    </lineage>
</organism>
<keyword evidence="4" id="KW-1185">Reference proteome</keyword>
<feature type="compositionally biased region" description="Basic residues" evidence="2">
    <location>
        <begin position="1"/>
        <end position="13"/>
    </location>
</feature>
<gene>
    <name evidence="5" type="primary">LOC117654803</name>
</gene>
<feature type="region of interest" description="Disordered" evidence="2">
    <location>
        <begin position="1"/>
        <end position="42"/>
    </location>
</feature>
<dbReference type="GeneID" id="117654803"/>
<dbReference type="KEGG" id="pgut:117654803"/>
<reference evidence="5" key="1">
    <citation type="submission" date="2025-08" db="UniProtKB">
        <authorList>
            <consortium name="RefSeq"/>
        </authorList>
    </citation>
    <scope>IDENTIFICATION</scope>
    <source>
        <tissue evidence="5">Blood</tissue>
    </source>
</reference>
<feature type="transmembrane region" description="Helical" evidence="3">
    <location>
        <begin position="897"/>
        <end position="918"/>
    </location>
</feature>
<evidence type="ECO:0000256" key="1">
    <source>
        <dbReference type="SAM" id="Coils"/>
    </source>
</evidence>
<sequence>MEGSFKRRMRNAMKHLQEEEELSRLPKVTTSEAERRHTEPYASRHCQFSKHLEDIPTPGLREEEADRDLHFTKRCHQEEQLAIMQRRLWEQSRLIEALQTKIKCLQEELKAKDLDFIKTIISNLLLDREKLDHENKELVRICGHFEEELSRQQRVICDLLSDRDKLQRENKELVGINLQLQGQKQELCEYFDEQLSRERKLRKDCSRSLMDRDQLISLLCTREHKRCVVSVWQTKPEDKKEDLEEMKPQFLESTLKKDWLKASIDNLKTKKSEESRQNVLGWLQESLKNLNEVSNKASRPSLAEWLKGSLINLQKQSPETFREDVNSWLDVSLNQLQEEGPETSHLNVQEWLEASIQGIQDLQKSETEPRSSLRKEWLEKPIENLKRNSEGSVENTLKWLQESFKGLSSSTEPKPALKKWLQDSLKNLEEESSGVNNQDVKEWLQTTLNNLEEGGPEASPVGTQEWLEASIKSIKHLQKPRVTFRGNLRKEWLEKSIENLKKQSSEGPVDNILPWLQRSLERLSSSTEPQPVLEKWLQDSLTNLEDESSEVDNQDVKEWLQTTVNNLEEEGPEASPVGTQEWLEASIKGIKHLQKPRVTFRGSLRKEWLEKSIENLKKQSSEGPVDNILPWLQRSLERLSSSTEPQPVLEKWLQDSLKNLEEERSEVDNQDVKEWLQTTVNNLEEEGPEASHLGTQEWLEASIKGIQDLDEQYSKGRRASVEESREIIIQLEPAPSEKSLRNGWLQASLANSREIGSTASRTGLQGWLRASLGKLRREPPDTARNNLEEWLQEAIQNVQEGCPEESRQYVKEWLAIALNHLEEGVPETPHLTVEEWLKTSIQGLQDEIFKEMTGRKDPEVGRRKVPLSKGIPSQGKQIVRKNLGKESSWCRKRQGQILKTIGVIILLVVFLFAIYVHLRLYCVLSKWSLRPY</sequence>
<keyword evidence="3" id="KW-1133">Transmembrane helix</keyword>
<dbReference type="Proteomes" id="UP001652622">
    <property type="component" value="Unplaced"/>
</dbReference>
<evidence type="ECO:0000313" key="4">
    <source>
        <dbReference type="Proteomes" id="UP001652622"/>
    </source>
</evidence>
<keyword evidence="3" id="KW-0472">Membrane</keyword>
<dbReference type="RefSeq" id="XP_034257611.1">
    <property type="nucleotide sequence ID" value="XM_034401720.2"/>
</dbReference>
<keyword evidence="1" id="KW-0175">Coiled coil</keyword>
<dbReference type="InParanoid" id="A0A6P9APN5"/>
<name>A0A6P9APN5_PANGU</name>
<keyword evidence="3" id="KW-0812">Transmembrane</keyword>
<evidence type="ECO:0000256" key="3">
    <source>
        <dbReference type="SAM" id="Phobius"/>
    </source>
</evidence>
<feature type="coiled-coil region" evidence="1">
    <location>
        <begin position="88"/>
        <end position="115"/>
    </location>
</feature>
<evidence type="ECO:0000313" key="5">
    <source>
        <dbReference type="RefSeq" id="XP_034257611.1"/>
    </source>
</evidence>
<proteinExistence type="predicted"/>
<dbReference type="AlphaFoldDB" id="A0A6P9APN5"/>